<gene>
    <name evidence="1" type="ORF">CLOSTHATH_05457</name>
</gene>
<proteinExistence type="predicted"/>
<dbReference type="HOGENOM" id="CLU_2666117_0_0_9"/>
<dbReference type="EMBL" id="ACIO01000569">
    <property type="protein sequence ID" value="EFC96346.1"/>
    <property type="molecule type" value="Genomic_DNA"/>
</dbReference>
<accession>D3APA5</accession>
<sequence length="75" mass="8333">MKCLFLFGFGQTGNRNMSVIIQENGIIARGKQKWLTEEGKMGPAVCWKMGDAVINTGKPGMNNSFFIGFMRCLVL</sequence>
<comment type="caution">
    <text evidence="1">The sequence shown here is derived from an EMBL/GenBank/DDBJ whole genome shotgun (WGS) entry which is preliminary data.</text>
</comment>
<evidence type="ECO:0000313" key="1">
    <source>
        <dbReference type="EMBL" id="EFC96346.1"/>
    </source>
</evidence>
<name>D3APA5_9FIRM</name>
<reference evidence="1 2" key="1">
    <citation type="submission" date="2010-01" db="EMBL/GenBank/DDBJ databases">
        <authorList>
            <person name="Weinstock G."/>
            <person name="Sodergren E."/>
            <person name="Clifton S."/>
            <person name="Fulton L."/>
            <person name="Fulton B."/>
            <person name="Courtney L."/>
            <person name="Fronick C."/>
            <person name="Harrison M."/>
            <person name="Strong C."/>
            <person name="Farmer C."/>
            <person name="Delahaunty K."/>
            <person name="Markovic C."/>
            <person name="Hall O."/>
            <person name="Minx P."/>
            <person name="Tomlinson C."/>
            <person name="Mitreva M."/>
            <person name="Nelson J."/>
            <person name="Hou S."/>
            <person name="Wollam A."/>
            <person name="Pepin K.H."/>
            <person name="Johnson M."/>
            <person name="Bhonagiri V."/>
            <person name="Nash W.E."/>
            <person name="Warren W."/>
            <person name="Chinwalla A."/>
            <person name="Mardis E.R."/>
            <person name="Wilson R.K."/>
        </authorList>
    </citation>
    <scope>NUCLEOTIDE SEQUENCE [LARGE SCALE GENOMIC DNA]</scope>
    <source>
        <strain evidence="1 2">DSM 13479</strain>
    </source>
</reference>
<dbReference type="AlphaFoldDB" id="D3APA5"/>
<protein>
    <submittedName>
        <fullName evidence="1">Uncharacterized protein</fullName>
    </submittedName>
</protein>
<evidence type="ECO:0000313" key="2">
    <source>
        <dbReference type="Proteomes" id="UP000004968"/>
    </source>
</evidence>
<dbReference type="Proteomes" id="UP000004968">
    <property type="component" value="Unassembled WGS sequence"/>
</dbReference>
<organism evidence="1 2">
    <name type="scientific">Hungatella hathewayi DSM 13479</name>
    <dbReference type="NCBI Taxonomy" id="566550"/>
    <lineage>
        <taxon>Bacteria</taxon>
        <taxon>Bacillati</taxon>
        <taxon>Bacillota</taxon>
        <taxon>Clostridia</taxon>
        <taxon>Lachnospirales</taxon>
        <taxon>Lachnospiraceae</taxon>
        <taxon>Hungatella</taxon>
    </lineage>
</organism>